<comment type="caution">
    <text evidence="3">The sequence shown here is derived from an EMBL/GenBank/DDBJ whole genome shotgun (WGS) entry which is preliminary data.</text>
</comment>
<accession>A0ABP7A164</accession>
<keyword evidence="1" id="KW-1133">Transmembrane helix</keyword>
<dbReference type="InterPro" id="IPR012495">
    <property type="entry name" value="TadE-like_dom"/>
</dbReference>
<keyword evidence="1" id="KW-0472">Membrane</keyword>
<sequence>MMIHRRDERGAATLELVIVVPALVIMLGLLIAGGRLWFAKSTVSGAAQSAARAASLERESGSAREAGVDAARASLDTGGLACGARNVSVDTSGFAVDVGRPATVRATVSCAVSFGDILLPGTPGSITVTRTAASALDTYRTRS</sequence>
<proteinExistence type="predicted"/>
<keyword evidence="1" id="KW-0812">Transmembrane</keyword>
<name>A0ABP7A164_9ACTN</name>
<gene>
    <name evidence="3" type="ORF">GCM10022236_26470</name>
</gene>
<evidence type="ECO:0000313" key="3">
    <source>
        <dbReference type="EMBL" id="GAA3622781.1"/>
    </source>
</evidence>
<evidence type="ECO:0000259" key="2">
    <source>
        <dbReference type="Pfam" id="PF07811"/>
    </source>
</evidence>
<feature type="domain" description="TadE-like" evidence="2">
    <location>
        <begin position="10"/>
        <end position="52"/>
    </location>
</feature>
<protein>
    <recommendedName>
        <fullName evidence="2">TadE-like domain-containing protein</fullName>
    </recommendedName>
</protein>
<dbReference type="Pfam" id="PF07811">
    <property type="entry name" value="TadE"/>
    <property type="match status" value="1"/>
</dbReference>
<dbReference type="EMBL" id="BAABAB010000017">
    <property type="protein sequence ID" value="GAA3622781.1"/>
    <property type="molecule type" value="Genomic_DNA"/>
</dbReference>
<evidence type="ECO:0000256" key="1">
    <source>
        <dbReference type="SAM" id="Phobius"/>
    </source>
</evidence>
<dbReference type="RefSeq" id="WP_344805212.1">
    <property type="nucleotide sequence ID" value="NZ_BAABAB010000017.1"/>
</dbReference>
<evidence type="ECO:0000313" key="4">
    <source>
        <dbReference type="Proteomes" id="UP001501490"/>
    </source>
</evidence>
<keyword evidence="4" id="KW-1185">Reference proteome</keyword>
<organism evidence="3 4">
    <name type="scientific">Microlunatus ginsengisoli</name>
    <dbReference type="NCBI Taxonomy" id="363863"/>
    <lineage>
        <taxon>Bacteria</taxon>
        <taxon>Bacillati</taxon>
        <taxon>Actinomycetota</taxon>
        <taxon>Actinomycetes</taxon>
        <taxon>Propionibacteriales</taxon>
        <taxon>Propionibacteriaceae</taxon>
        <taxon>Microlunatus</taxon>
    </lineage>
</organism>
<dbReference type="Proteomes" id="UP001501490">
    <property type="component" value="Unassembled WGS sequence"/>
</dbReference>
<feature type="transmembrane region" description="Helical" evidence="1">
    <location>
        <begin position="12"/>
        <end position="38"/>
    </location>
</feature>
<reference evidence="4" key="1">
    <citation type="journal article" date="2019" name="Int. J. Syst. Evol. Microbiol.">
        <title>The Global Catalogue of Microorganisms (GCM) 10K type strain sequencing project: providing services to taxonomists for standard genome sequencing and annotation.</title>
        <authorList>
            <consortium name="The Broad Institute Genomics Platform"/>
            <consortium name="The Broad Institute Genome Sequencing Center for Infectious Disease"/>
            <person name="Wu L."/>
            <person name="Ma J."/>
        </authorList>
    </citation>
    <scope>NUCLEOTIDE SEQUENCE [LARGE SCALE GENOMIC DNA]</scope>
    <source>
        <strain evidence="4">JCM 16929</strain>
    </source>
</reference>